<dbReference type="EMBL" id="HG994368">
    <property type="protein sequence ID" value="CAF1812700.1"/>
    <property type="molecule type" value="Genomic_DNA"/>
</dbReference>
<name>A0A816JHF7_BRANA</name>
<feature type="non-terminal residue" evidence="1">
    <location>
        <position position="76"/>
    </location>
</feature>
<reference evidence="1" key="1">
    <citation type="submission" date="2021-01" db="EMBL/GenBank/DDBJ databases">
        <authorList>
            <consortium name="Genoscope - CEA"/>
            <person name="William W."/>
        </authorList>
    </citation>
    <scope>NUCLEOTIDE SEQUENCE</scope>
</reference>
<accession>A0A816JHF7</accession>
<dbReference type="AlphaFoldDB" id="A0A816JHF7"/>
<proteinExistence type="predicted"/>
<evidence type="ECO:0000313" key="1">
    <source>
        <dbReference type="EMBL" id="CAF1812700.1"/>
    </source>
</evidence>
<sequence length="76" mass="8919">KFSLYVETKIPIRLNIFDPEDFWKTYVRLMEDLCKTHGRLMEDFDLGGMCGKSKLFQNLGGKPKLFQNLGGNHKFY</sequence>
<organism evidence="1">
    <name type="scientific">Brassica napus</name>
    <name type="common">Rape</name>
    <dbReference type="NCBI Taxonomy" id="3708"/>
    <lineage>
        <taxon>Eukaryota</taxon>
        <taxon>Viridiplantae</taxon>
        <taxon>Streptophyta</taxon>
        <taxon>Embryophyta</taxon>
        <taxon>Tracheophyta</taxon>
        <taxon>Spermatophyta</taxon>
        <taxon>Magnoliopsida</taxon>
        <taxon>eudicotyledons</taxon>
        <taxon>Gunneridae</taxon>
        <taxon>Pentapetalae</taxon>
        <taxon>rosids</taxon>
        <taxon>malvids</taxon>
        <taxon>Brassicales</taxon>
        <taxon>Brassicaceae</taxon>
        <taxon>Brassiceae</taxon>
        <taxon>Brassica</taxon>
    </lineage>
</organism>
<gene>
    <name evidence="1" type="ORF">DARMORV10_C04P10460.1</name>
</gene>
<dbReference type="Proteomes" id="UP001295469">
    <property type="component" value="Chromosome C04"/>
</dbReference>
<protein>
    <submittedName>
        <fullName evidence="1">(rape) hypothetical protein</fullName>
    </submittedName>
</protein>